<name>A0A2M6YVT2_9BACT</name>
<dbReference type="Proteomes" id="UP000230184">
    <property type="component" value="Unassembled WGS sequence"/>
</dbReference>
<dbReference type="EMBL" id="PEWY01000012">
    <property type="protein sequence ID" value="PIU37522.1"/>
    <property type="molecule type" value="Genomic_DNA"/>
</dbReference>
<gene>
    <name evidence="1" type="ORF">COT02_00435</name>
</gene>
<evidence type="ECO:0000313" key="2">
    <source>
        <dbReference type="Proteomes" id="UP000230184"/>
    </source>
</evidence>
<proteinExistence type="predicted"/>
<reference evidence="2" key="1">
    <citation type="submission" date="2017-09" db="EMBL/GenBank/DDBJ databases">
        <title>Depth-based differentiation of microbial function through sediment-hosted aquifers and enrichment of novel symbionts in the deep terrestrial subsurface.</title>
        <authorList>
            <person name="Probst A.J."/>
            <person name="Ladd B."/>
            <person name="Jarett J.K."/>
            <person name="Geller-Mcgrath D.E."/>
            <person name="Sieber C.M.K."/>
            <person name="Emerson J.B."/>
            <person name="Anantharaman K."/>
            <person name="Thomas B.C."/>
            <person name="Malmstrom R."/>
            <person name="Stieglmeier M."/>
            <person name="Klingl A."/>
            <person name="Woyke T."/>
            <person name="Ryan C.M."/>
            <person name="Banfield J.F."/>
        </authorList>
    </citation>
    <scope>NUCLEOTIDE SEQUENCE [LARGE SCALE GENOMIC DNA]</scope>
</reference>
<organism evidence="1 2">
    <name type="scientific">Candidatus Roizmanbacteria bacterium CG07_land_8_20_14_0_80_34_15</name>
    <dbReference type="NCBI Taxonomy" id="1974849"/>
    <lineage>
        <taxon>Bacteria</taxon>
        <taxon>Candidatus Roizmaniibacteriota</taxon>
    </lineage>
</organism>
<sequence>MFIRKTKNRSGNLVFQVMKKVGRQNRFVKQLETARNTLEENQLKILGRQYLDKERIKTGGISLFDNRYYQNSLDKFFSNIEFISALDTVTYDFFKYFYRMIGLNSISN</sequence>
<accession>A0A2M6YVT2</accession>
<comment type="caution">
    <text evidence="1">The sequence shown here is derived from an EMBL/GenBank/DDBJ whole genome shotgun (WGS) entry which is preliminary data.</text>
</comment>
<dbReference type="AlphaFoldDB" id="A0A2M6YVT2"/>
<evidence type="ECO:0000313" key="1">
    <source>
        <dbReference type="EMBL" id="PIU37522.1"/>
    </source>
</evidence>
<protein>
    <submittedName>
        <fullName evidence="1">Uncharacterized protein</fullName>
    </submittedName>
</protein>